<name>A0A0C9VA77_SPHS4</name>
<evidence type="ECO:0000313" key="2">
    <source>
        <dbReference type="Proteomes" id="UP000054279"/>
    </source>
</evidence>
<reference evidence="1 2" key="1">
    <citation type="submission" date="2014-06" db="EMBL/GenBank/DDBJ databases">
        <title>Evolutionary Origins and Diversification of the Mycorrhizal Mutualists.</title>
        <authorList>
            <consortium name="DOE Joint Genome Institute"/>
            <consortium name="Mycorrhizal Genomics Consortium"/>
            <person name="Kohler A."/>
            <person name="Kuo A."/>
            <person name="Nagy L.G."/>
            <person name="Floudas D."/>
            <person name="Copeland A."/>
            <person name="Barry K.W."/>
            <person name="Cichocki N."/>
            <person name="Veneault-Fourrey C."/>
            <person name="LaButti K."/>
            <person name="Lindquist E.A."/>
            <person name="Lipzen A."/>
            <person name="Lundell T."/>
            <person name="Morin E."/>
            <person name="Murat C."/>
            <person name="Riley R."/>
            <person name="Ohm R."/>
            <person name="Sun H."/>
            <person name="Tunlid A."/>
            <person name="Henrissat B."/>
            <person name="Grigoriev I.V."/>
            <person name="Hibbett D.S."/>
            <person name="Martin F."/>
        </authorList>
    </citation>
    <scope>NUCLEOTIDE SEQUENCE [LARGE SCALE GENOMIC DNA]</scope>
    <source>
        <strain evidence="1 2">SS14</strain>
    </source>
</reference>
<keyword evidence="2" id="KW-1185">Reference proteome</keyword>
<dbReference type="AlphaFoldDB" id="A0A0C9VA77"/>
<proteinExistence type="predicted"/>
<accession>A0A0C9VA77</accession>
<protein>
    <submittedName>
        <fullName evidence="1">Uncharacterized protein</fullName>
    </submittedName>
</protein>
<evidence type="ECO:0000313" key="1">
    <source>
        <dbReference type="EMBL" id="KIJ38407.1"/>
    </source>
</evidence>
<sequence length="311" mass="35525">MPHLTTLILSSSESLHLLSHLVLPQLRLLTLQIDTSIDPEILPQALENFFNFTPITSIHGCLERGPRINRGQCCLIETSTLSTNENTKDSQCMHFYKEAEDKPYELDPPTDLPDPGQFSFQVYSPKPNIFRVVELTEELDEMVLDHRYQVQRDLLCASTSLHILVLSDYHGAQLVAELPNLCPELKVLEYTQHYGPKEFQEGRELVGATLVEIVKRGCDVLKNITIIHLPKILGDYESLQELKSMGIKVEIIDSVYHVTNRNDWTDYDDYSSDGTISSVKSDITFPDWESNDEDLPHLLIDSDYERIQHEA</sequence>
<gene>
    <name evidence="1" type="ORF">M422DRAFT_259074</name>
</gene>
<organism evidence="1 2">
    <name type="scientific">Sphaerobolus stellatus (strain SS14)</name>
    <dbReference type="NCBI Taxonomy" id="990650"/>
    <lineage>
        <taxon>Eukaryota</taxon>
        <taxon>Fungi</taxon>
        <taxon>Dikarya</taxon>
        <taxon>Basidiomycota</taxon>
        <taxon>Agaricomycotina</taxon>
        <taxon>Agaricomycetes</taxon>
        <taxon>Phallomycetidae</taxon>
        <taxon>Geastrales</taxon>
        <taxon>Sphaerobolaceae</taxon>
        <taxon>Sphaerobolus</taxon>
    </lineage>
</organism>
<dbReference type="HOGENOM" id="CLU_894789_0_0_1"/>
<dbReference type="EMBL" id="KN837161">
    <property type="protein sequence ID" value="KIJ38407.1"/>
    <property type="molecule type" value="Genomic_DNA"/>
</dbReference>
<dbReference type="Proteomes" id="UP000054279">
    <property type="component" value="Unassembled WGS sequence"/>
</dbReference>